<evidence type="ECO:0000256" key="1">
    <source>
        <dbReference type="SAM" id="Phobius"/>
    </source>
</evidence>
<dbReference type="EMBL" id="CAXAMN010000002">
    <property type="protein sequence ID" value="CAK8985530.1"/>
    <property type="molecule type" value="Genomic_DNA"/>
</dbReference>
<name>A0ABP0H652_9DINO</name>
<reference evidence="2 4" key="1">
    <citation type="submission" date="2024-02" db="EMBL/GenBank/DDBJ databases">
        <authorList>
            <person name="Chen Y."/>
            <person name="Shah S."/>
            <person name="Dougan E. K."/>
            <person name="Thang M."/>
            <person name="Chan C."/>
        </authorList>
    </citation>
    <scope>NUCLEOTIDE SEQUENCE [LARGE SCALE GENOMIC DNA]</scope>
</reference>
<feature type="transmembrane region" description="Helical" evidence="1">
    <location>
        <begin position="41"/>
        <end position="62"/>
    </location>
</feature>
<keyword evidence="1" id="KW-0812">Transmembrane</keyword>
<sequence length="104" mass="12239">MNMQRQRLSSGQQLWLPAFSSFLWRFGLLFLQWTLFDGEGFLDILLLFMARWVSSYVCSAFLRAHYRNSELMLGQMGQFTLESVDCLCCKRKHRKAECLNLCSL</sequence>
<evidence type="ECO:0000313" key="2">
    <source>
        <dbReference type="EMBL" id="CAK8985530.1"/>
    </source>
</evidence>
<dbReference type="Proteomes" id="UP001642484">
    <property type="component" value="Unassembled WGS sequence"/>
</dbReference>
<keyword evidence="4" id="KW-1185">Reference proteome</keyword>
<comment type="caution">
    <text evidence="2">The sequence shown here is derived from an EMBL/GenBank/DDBJ whole genome shotgun (WGS) entry which is preliminary data.</text>
</comment>
<gene>
    <name evidence="2" type="ORF">CCMP2556_LOCUS160</name>
    <name evidence="3" type="ORF">CCMP2556_LOCUS2825</name>
</gene>
<accession>A0ABP0H652</accession>
<evidence type="ECO:0000313" key="3">
    <source>
        <dbReference type="EMBL" id="CAK8992363.1"/>
    </source>
</evidence>
<organism evidence="2 4">
    <name type="scientific">Durusdinium trenchii</name>
    <dbReference type="NCBI Taxonomy" id="1381693"/>
    <lineage>
        <taxon>Eukaryota</taxon>
        <taxon>Sar</taxon>
        <taxon>Alveolata</taxon>
        <taxon>Dinophyceae</taxon>
        <taxon>Suessiales</taxon>
        <taxon>Symbiodiniaceae</taxon>
        <taxon>Durusdinium</taxon>
    </lineage>
</organism>
<keyword evidence="1" id="KW-0472">Membrane</keyword>
<dbReference type="EMBL" id="CAXAMN010001113">
    <property type="protein sequence ID" value="CAK8992363.1"/>
    <property type="molecule type" value="Genomic_DNA"/>
</dbReference>
<feature type="transmembrane region" description="Helical" evidence="1">
    <location>
        <begin position="14"/>
        <end position="35"/>
    </location>
</feature>
<proteinExistence type="predicted"/>
<evidence type="ECO:0000313" key="4">
    <source>
        <dbReference type="Proteomes" id="UP001642484"/>
    </source>
</evidence>
<protein>
    <submittedName>
        <fullName evidence="2">Uncharacterized protein</fullName>
    </submittedName>
</protein>
<keyword evidence="1" id="KW-1133">Transmembrane helix</keyword>